<dbReference type="SUPFAM" id="SSF54593">
    <property type="entry name" value="Glyoxalase/Bleomycin resistance protein/Dihydroxybiphenyl dioxygenase"/>
    <property type="match status" value="1"/>
</dbReference>
<organism evidence="2 3">
    <name type="scientific">Nocardiopsis rhodophaea</name>
    <dbReference type="NCBI Taxonomy" id="280238"/>
    <lineage>
        <taxon>Bacteria</taxon>
        <taxon>Bacillati</taxon>
        <taxon>Actinomycetota</taxon>
        <taxon>Actinomycetes</taxon>
        <taxon>Streptosporangiales</taxon>
        <taxon>Nocardiopsidaceae</taxon>
        <taxon>Nocardiopsis</taxon>
    </lineage>
</organism>
<proteinExistence type="predicted"/>
<keyword evidence="3" id="KW-1185">Reference proteome</keyword>
<evidence type="ECO:0000313" key="3">
    <source>
        <dbReference type="Proteomes" id="UP001501585"/>
    </source>
</evidence>
<dbReference type="InterPro" id="IPR004360">
    <property type="entry name" value="Glyas_Fos-R_dOase_dom"/>
</dbReference>
<evidence type="ECO:0000259" key="1">
    <source>
        <dbReference type="Pfam" id="PF00903"/>
    </source>
</evidence>
<protein>
    <recommendedName>
        <fullName evidence="1">Glyoxalase/fosfomycin resistance/dioxygenase domain-containing protein</fullName>
    </recommendedName>
</protein>
<dbReference type="Proteomes" id="UP001501585">
    <property type="component" value="Unassembled WGS sequence"/>
</dbReference>
<comment type="caution">
    <text evidence="2">The sequence shown here is derived from an EMBL/GenBank/DDBJ whole genome shotgun (WGS) entry which is preliminary data.</text>
</comment>
<dbReference type="EMBL" id="BAAAPC010000008">
    <property type="protein sequence ID" value="GAA1996122.1"/>
    <property type="molecule type" value="Genomic_DNA"/>
</dbReference>
<feature type="domain" description="Glyoxalase/fosfomycin resistance/dioxygenase" evidence="1">
    <location>
        <begin position="36"/>
        <end position="100"/>
    </location>
</feature>
<gene>
    <name evidence="2" type="ORF">GCM10009799_23370</name>
</gene>
<sequence>MRTFVPGVDPFECRWVLGPRTRGHSRGEDYGIPNLGLVTLIVREYAEASDFFVGTLGFDLVEDTPLDDAYEGKGWVVVAPTTAGAGSAAGTGRSAVGSVGAPQTALLLARAVTSEQRAGR</sequence>
<accession>A0ABN2T2S2</accession>
<dbReference type="Gene3D" id="3.10.180.10">
    <property type="entry name" value="2,3-Dihydroxybiphenyl 1,2-Dioxygenase, domain 1"/>
    <property type="match status" value="1"/>
</dbReference>
<dbReference type="InterPro" id="IPR029068">
    <property type="entry name" value="Glyas_Bleomycin-R_OHBP_Dase"/>
</dbReference>
<name>A0ABN2T2S2_9ACTN</name>
<reference evidence="2 3" key="1">
    <citation type="journal article" date="2019" name="Int. J. Syst. Evol. Microbiol.">
        <title>The Global Catalogue of Microorganisms (GCM) 10K type strain sequencing project: providing services to taxonomists for standard genome sequencing and annotation.</title>
        <authorList>
            <consortium name="The Broad Institute Genomics Platform"/>
            <consortium name="The Broad Institute Genome Sequencing Center for Infectious Disease"/>
            <person name="Wu L."/>
            <person name="Ma J."/>
        </authorList>
    </citation>
    <scope>NUCLEOTIDE SEQUENCE [LARGE SCALE GENOMIC DNA]</scope>
    <source>
        <strain evidence="2 3">JCM 15313</strain>
    </source>
</reference>
<evidence type="ECO:0000313" key="2">
    <source>
        <dbReference type="EMBL" id="GAA1996122.1"/>
    </source>
</evidence>
<dbReference type="Pfam" id="PF00903">
    <property type="entry name" value="Glyoxalase"/>
    <property type="match status" value="1"/>
</dbReference>